<protein>
    <submittedName>
        <fullName evidence="1">Uncharacterized protein</fullName>
    </submittedName>
</protein>
<name>A0A2I6SH09_9VIRU</name>
<organism evidence="1">
    <name type="scientific">Microplitis mediator bracovirus</name>
    <dbReference type="NCBI Taxonomy" id="1836595"/>
    <lineage>
        <taxon>Viruses</taxon>
        <taxon>Viruses incertae sedis</taxon>
        <taxon>Polydnaviriformidae</taxon>
        <taxon>Bracoviriform</taxon>
    </lineage>
</organism>
<reference evidence="1" key="1">
    <citation type="submission" date="2017-10" db="EMBL/GenBank/DDBJ databases">
        <authorList>
            <person name="Banno H."/>
            <person name="Chua N.-H."/>
        </authorList>
    </citation>
    <scope>NUCLEOTIDE SEQUENCE</scope>
    <source>
        <strain evidence="1">HeBei</strain>
    </source>
</reference>
<evidence type="ECO:0000313" key="1">
    <source>
        <dbReference type="EMBL" id="AUO16810.1"/>
    </source>
</evidence>
<proteinExistence type="predicted"/>
<sequence length="35" mass="4093">MSHKTAVPSYVNSLVKIKQNSVYVQYFLFIFLLTL</sequence>
<gene>
    <name evidence="1" type="ORF">MmBV_CMP5</name>
</gene>
<accession>A0A2I6SH09</accession>
<dbReference type="EMBL" id="MG384816">
    <property type="protein sequence ID" value="AUO16810.1"/>
    <property type="molecule type" value="Genomic_DNA"/>
</dbReference>